<evidence type="ECO:0000259" key="1">
    <source>
        <dbReference type="PROSITE" id="PS50181"/>
    </source>
</evidence>
<gene>
    <name evidence="2" type="ORF">CYCCA115_LOCUS14276</name>
</gene>
<protein>
    <recommendedName>
        <fullName evidence="1">F-box domain-containing protein</fullName>
    </recommendedName>
</protein>
<name>A0AAD2JIY8_9STRA</name>
<dbReference type="EMBL" id="CAKOGP040001836">
    <property type="protein sequence ID" value="CAJ1953673.1"/>
    <property type="molecule type" value="Genomic_DNA"/>
</dbReference>
<sequence>MEAGDKRGCTMKQASALTELPSELKQRVASFLSVRDLMKLTKTSKSIRSNLDVTLVSSPLTDRASQNKVYQTLDTQQCFATVVPNQESLPHSMTFCCGVISAGRSGGIVCIKEQEIPVNSSPNDLKETSFAVGKVVATIADLYDGQRIVLSFYPQRNKYYQFWIRSDGFDDDEALPFESMRLCCIGFGANPMDYTAYQYDDNVQRRRRYFRTVVK</sequence>
<dbReference type="Proteomes" id="UP001295423">
    <property type="component" value="Unassembled WGS sequence"/>
</dbReference>
<dbReference type="SUPFAM" id="SSF81383">
    <property type="entry name" value="F-box domain"/>
    <property type="match status" value="1"/>
</dbReference>
<organism evidence="2 3">
    <name type="scientific">Cylindrotheca closterium</name>
    <dbReference type="NCBI Taxonomy" id="2856"/>
    <lineage>
        <taxon>Eukaryota</taxon>
        <taxon>Sar</taxon>
        <taxon>Stramenopiles</taxon>
        <taxon>Ochrophyta</taxon>
        <taxon>Bacillariophyta</taxon>
        <taxon>Bacillariophyceae</taxon>
        <taxon>Bacillariophycidae</taxon>
        <taxon>Bacillariales</taxon>
        <taxon>Bacillariaceae</taxon>
        <taxon>Cylindrotheca</taxon>
    </lineage>
</organism>
<proteinExistence type="predicted"/>
<dbReference type="PROSITE" id="PS50181">
    <property type="entry name" value="FBOX"/>
    <property type="match status" value="1"/>
</dbReference>
<feature type="domain" description="F-box" evidence="1">
    <location>
        <begin position="14"/>
        <end position="73"/>
    </location>
</feature>
<reference evidence="2" key="1">
    <citation type="submission" date="2023-08" db="EMBL/GenBank/DDBJ databases">
        <authorList>
            <person name="Audoor S."/>
            <person name="Bilcke G."/>
        </authorList>
    </citation>
    <scope>NUCLEOTIDE SEQUENCE</scope>
</reference>
<dbReference type="InterPro" id="IPR001810">
    <property type="entry name" value="F-box_dom"/>
</dbReference>
<accession>A0AAD2JIY8</accession>
<comment type="caution">
    <text evidence="2">The sequence shown here is derived from an EMBL/GenBank/DDBJ whole genome shotgun (WGS) entry which is preliminary data.</text>
</comment>
<evidence type="ECO:0000313" key="2">
    <source>
        <dbReference type="EMBL" id="CAJ1953673.1"/>
    </source>
</evidence>
<evidence type="ECO:0000313" key="3">
    <source>
        <dbReference type="Proteomes" id="UP001295423"/>
    </source>
</evidence>
<dbReference type="InterPro" id="IPR036047">
    <property type="entry name" value="F-box-like_dom_sf"/>
</dbReference>
<dbReference type="AlphaFoldDB" id="A0AAD2JIY8"/>
<dbReference type="Pfam" id="PF00646">
    <property type="entry name" value="F-box"/>
    <property type="match status" value="1"/>
</dbReference>
<keyword evidence="3" id="KW-1185">Reference proteome</keyword>